<comment type="caution">
    <text evidence="2">The sequence shown here is derived from an EMBL/GenBank/DDBJ whole genome shotgun (WGS) entry which is preliminary data.</text>
</comment>
<dbReference type="Proteomes" id="UP000239415">
    <property type="component" value="Unassembled WGS sequence"/>
</dbReference>
<keyword evidence="1" id="KW-1133">Transmembrane helix</keyword>
<accession>A0A2T0KHY1</accession>
<organism evidence="2 3">
    <name type="scientific">Actinoplanes italicus</name>
    <dbReference type="NCBI Taxonomy" id="113567"/>
    <lineage>
        <taxon>Bacteria</taxon>
        <taxon>Bacillati</taxon>
        <taxon>Actinomycetota</taxon>
        <taxon>Actinomycetes</taxon>
        <taxon>Micromonosporales</taxon>
        <taxon>Micromonosporaceae</taxon>
        <taxon>Actinoplanes</taxon>
    </lineage>
</organism>
<keyword evidence="3" id="KW-1185">Reference proteome</keyword>
<protein>
    <submittedName>
        <fullName evidence="2">Uncharacterized protein</fullName>
    </submittedName>
</protein>
<dbReference type="AlphaFoldDB" id="A0A2T0KHY1"/>
<evidence type="ECO:0000313" key="2">
    <source>
        <dbReference type="EMBL" id="PRX23038.1"/>
    </source>
</evidence>
<keyword evidence="1" id="KW-0812">Transmembrane</keyword>
<proteinExistence type="predicted"/>
<dbReference type="EMBL" id="PVMZ01000004">
    <property type="protein sequence ID" value="PRX23038.1"/>
    <property type="molecule type" value="Genomic_DNA"/>
</dbReference>
<evidence type="ECO:0000313" key="3">
    <source>
        <dbReference type="Proteomes" id="UP000239415"/>
    </source>
</evidence>
<feature type="transmembrane region" description="Helical" evidence="1">
    <location>
        <begin position="106"/>
        <end position="125"/>
    </location>
</feature>
<sequence>MPVLGEIPEATGTQPAVLCGATAAGRCCAIRIGDGFTSPVNLPADLDDAGEVQVTDGHAKFIIAVRGGATRTARQLVAALRHARRLPLDNPQVQHPPPLISPTRPWRLHLAVAGLSFVIIALSLMM</sequence>
<reference evidence="2 3" key="1">
    <citation type="submission" date="2018-03" db="EMBL/GenBank/DDBJ databases">
        <title>Genomic Encyclopedia of Archaeal and Bacterial Type Strains, Phase II (KMG-II): from individual species to whole genera.</title>
        <authorList>
            <person name="Goeker M."/>
        </authorList>
    </citation>
    <scope>NUCLEOTIDE SEQUENCE [LARGE SCALE GENOMIC DNA]</scope>
    <source>
        <strain evidence="2 3">DSM 43146</strain>
    </source>
</reference>
<name>A0A2T0KHY1_9ACTN</name>
<gene>
    <name evidence="2" type="ORF">CLV67_104566</name>
</gene>
<keyword evidence="1" id="KW-0472">Membrane</keyword>
<evidence type="ECO:0000256" key="1">
    <source>
        <dbReference type="SAM" id="Phobius"/>
    </source>
</evidence>